<evidence type="ECO:0000313" key="3">
    <source>
        <dbReference type="Proteomes" id="UP001237105"/>
    </source>
</evidence>
<gene>
    <name evidence="2" type="ORF">QIT00_19165</name>
</gene>
<keyword evidence="3" id="KW-1185">Reference proteome</keyword>
<evidence type="ECO:0000256" key="1">
    <source>
        <dbReference type="SAM" id="MobiDB-lite"/>
    </source>
</evidence>
<dbReference type="Proteomes" id="UP001237105">
    <property type="component" value="Unassembled WGS sequence"/>
</dbReference>
<accession>A0ABT6SYF4</accession>
<sequence>MAAGWAADSNGTVPRTGVAGAAGRPPRLVSYSRSTVLAVGAARVDVTADAGRGWLTVVDCAPGRGSLGLGVQGLIPRLESPRA</sequence>
<reference evidence="2 3" key="1">
    <citation type="submission" date="2023-05" db="EMBL/GenBank/DDBJ databases">
        <title>Draft genome sequence of Streptomyces sp. B-S-A12 isolated from a cave soil in Thailand.</title>
        <authorList>
            <person name="Chamroensaksri N."/>
            <person name="Muangham S."/>
        </authorList>
    </citation>
    <scope>NUCLEOTIDE SEQUENCE [LARGE SCALE GENOMIC DNA]</scope>
    <source>
        <strain evidence="2 3">B-S-A12</strain>
    </source>
</reference>
<evidence type="ECO:0000313" key="2">
    <source>
        <dbReference type="EMBL" id="MDI3420647.1"/>
    </source>
</evidence>
<organism evidence="2 3">
    <name type="scientific">Streptomyces luteolus</name>
    <dbReference type="NCBI Taxonomy" id="3043615"/>
    <lineage>
        <taxon>Bacteria</taxon>
        <taxon>Bacillati</taxon>
        <taxon>Actinomycetota</taxon>
        <taxon>Actinomycetes</taxon>
        <taxon>Kitasatosporales</taxon>
        <taxon>Streptomycetaceae</taxon>
        <taxon>Streptomyces</taxon>
    </lineage>
</organism>
<dbReference type="RefSeq" id="WP_282536520.1">
    <property type="nucleotide sequence ID" value="NZ_JASCIS010000018.1"/>
</dbReference>
<dbReference type="EMBL" id="JASCIS010000018">
    <property type="protein sequence ID" value="MDI3420647.1"/>
    <property type="molecule type" value="Genomic_DNA"/>
</dbReference>
<name>A0ABT6SYF4_9ACTN</name>
<feature type="region of interest" description="Disordered" evidence="1">
    <location>
        <begin position="1"/>
        <end position="25"/>
    </location>
</feature>
<proteinExistence type="predicted"/>
<comment type="caution">
    <text evidence="2">The sequence shown here is derived from an EMBL/GenBank/DDBJ whole genome shotgun (WGS) entry which is preliminary data.</text>
</comment>
<protein>
    <submittedName>
        <fullName evidence="2">Uncharacterized protein</fullName>
    </submittedName>
</protein>